<evidence type="ECO:0000256" key="1">
    <source>
        <dbReference type="SAM" id="MobiDB-lite"/>
    </source>
</evidence>
<proteinExistence type="predicted"/>
<gene>
    <name evidence="2" type="ORF">V5O48_011618</name>
</gene>
<sequence length="324" mass="37119">MLDSQLYTRAVAYIFEEVEKGGGSDSENVGLSDEDEIEEDTDDGDDSESRTCKSRKEFCRQVEAELEELADACPEIQLLMPEEAKIGHNAMKKIIRISQRVFNKDSLQRKLKKMYQLQGIPPRKLIKHAATCWNTMIHVIDCALYLRRTINSLVLLPEVNKGKPSSHLRHLKLNNNEWNVLGELKRVLMLNNKLEQLVDDNTLLPCVRAGVGQALAVLDKYYSRTDESIMGKSAMTLHPRYKTAWFRDKAWQSSWITTAVDSITDVWNKYYKPKVTVKSNKVIKVDPTDMVDNYGINCSVDTFEAYLSSPQDGDIRDPIYYWTA</sequence>
<dbReference type="EMBL" id="JBAHYK010000952">
    <property type="protein sequence ID" value="KAL0570348.1"/>
    <property type="molecule type" value="Genomic_DNA"/>
</dbReference>
<name>A0ABR3F528_9AGAR</name>
<comment type="caution">
    <text evidence="2">The sequence shown here is derived from an EMBL/GenBank/DDBJ whole genome shotgun (WGS) entry which is preliminary data.</text>
</comment>
<organism evidence="2 3">
    <name type="scientific">Marasmius crinis-equi</name>
    <dbReference type="NCBI Taxonomy" id="585013"/>
    <lineage>
        <taxon>Eukaryota</taxon>
        <taxon>Fungi</taxon>
        <taxon>Dikarya</taxon>
        <taxon>Basidiomycota</taxon>
        <taxon>Agaricomycotina</taxon>
        <taxon>Agaricomycetes</taxon>
        <taxon>Agaricomycetidae</taxon>
        <taxon>Agaricales</taxon>
        <taxon>Marasmiineae</taxon>
        <taxon>Marasmiaceae</taxon>
        <taxon>Marasmius</taxon>
    </lineage>
</organism>
<dbReference type="InterPro" id="IPR012337">
    <property type="entry name" value="RNaseH-like_sf"/>
</dbReference>
<dbReference type="SUPFAM" id="SSF53098">
    <property type="entry name" value="Ribonuclease H-like"/>
    <property type="match status" value="1"/>
</dbReference>
<protein>
    <recommendedName>
        <fullName evidence="4">Transposase</fullName>
    </recommendedName>
</protein>
<evidence type="ECO:0000313" key="2">
    <source>
        <dbReference type="EMBL" id="KAL0570348.1"/>
    </source>
</evidence>
<evidence type="ECO:0000313" key="3">
    <source>
        <dbReference type="Proteomes" id="UP001465976"/>
    </source>
</evidence>
<dbReference type="Proteomes" id="UP001465976">
    <property type="component" value="Unassembled WGS sequence"/>
</dbReference>
<evidence type="ECO:0008006" key="4">
    <source>
        <dbReference type="Google" id="ProtNLM"/>
    </source>
</evidence>
<reference evidence="2 3" key="1">
    <citation type="submission" date="2024-02" db="EMBL/GenBank/DDBJ databases">
        <title>A draft genome for the cacao thread blight pathogen Marasmius crinis-equi.</title>
        <authorList>
            <person name="Cohen S.P."/>
            <person name="Baruah I.K."/>
            <person name="Amoako-Attah I."/>
            <person name="Bukari Y."/>
            <person name="Meinhardt L.W."/>
            <person name="Bailey B.A."/>
        </authorList>
    </citation>
    <scope>NUCLEOTIDE SEQUENCE [LARGE SCALE GENOMIC DNA]</scope>
    <source>
        <strain evidence="2 3">GH-76</strain>
    </source>
</reference>
<accession>A0ABR3F528</accession>
<feature type="region of interest" description="Disordered" evidence="1">
    <location>
        <begin position="21"/>
        <end position="50"/>
    </location>
</feature>
<keyword evidence="3" id="KW-1185">Reference proteome</keyword>
<feature type="compositionally biased region" description="Acidic residues" evidence="1">
    <location>
        <begin position="32"/>
        <end position="46"/>
    </location>
</feature>